<proteinExistence type="predicted"/>
<keyword evidence="2" id="KW-1185">Reference proteome</keyword>
<evidence type="ECO:0000313" key="2">
    <source>
        <dbReference type="Proteomes" id="UP001187192"/>
    </source>
</evidence>
<accession>A0AA87ZBM4</accession>
<organism evidence="1 2">
    <name type="scientific">Ficus carica</name>
    <name type="common">Common fig</name>
    <dbReference type="NCBI Taxonomy" id="3494"/>
    <lineage>
        <taxon>Eukaryota</taxon>
        <taxon>Viridiplantae</taxon>
        <taxon>Streptophyta</taxon>
        <taxon>Embryophyta</taxon>
        <taxon>Tracheophyta</taxon>
        <taxon>Spermatophyta</taxon>
        <taxon>Magnoliopsida</taxon>
        <taxon>eudicotyledons</taxon>
        <taxon>Gunneridae</taxon>
        <taxon>Pentapetalae</taxon>
        <taxon>rosids</taxon>
        <taxon>fabids</taxon>
        <taxon>Rosales</taxon>
        <taxon>Moraceae</taxon>
        <taxon>Ficeae</taxon>
        <taxon>Ficus</taxon>
    </lineage>
</organism>
<gene>
    <name evidence="1" type="ORF">TIFTF001_043361</name>
</gene>
<dbReference type="AlphaFoldDB" id="A0AA87ZBM4"/>
<dbReference type="Proteomes" id="UP001187192">
    <property type="component" value="Unassembled WGS sequence"/>
</dbReference>
<protein>
    <submittedName>
        <fullName evidence="1">Uncharacterized protein</fullName>
    </submittedName>
</protein>
<name>A0AA87ZBM4_FICCA</name>
<comment type="caution">
    <text evidence="1">The sequence shown here is derived from an EMBL/GenBank/DDBJ whole genome shotgun (WGS) entry which is preliminary data.</text>
</comment>
<sequence length="232" mass="25980">MISRMQYVVSTRVRSGLVHGLSWTGLAAPTTPWQRATVSKLIAILDTRQWSVAIQDCETVGGSLQLRLPIPLLLIQSMHHYELAIPQLIPNGMRVFLDLIVIADEAGIVFFGRRFSCTLLSSRKFQGLWSILDVSKEEETGGRKDLRKPLLKALLFEEKLERLLAQPNREGALRRLFSTLLFIEPLFDEEVLIAELALDMMNIEFPSPKELLTRKKAAKVAAAATAASRVSV</sequence>
<dbReference type="EMBL" id="BTGU01002764">
    <property type="protein sequence ID" value="GMN21651.1"/>
    <property type="molecule type" value="Genomic_DNA"/>
</dbReference>
<evidence type="ECO:0000313" key="1">
    <source>
        <dbReference type="EMBL" id="GMN21651.1"/>
    </source>
</evidence>
<reference evidence="1" key="1">
    <citation type="submission" date="2023-07" db="EMBL/GenBank/DDBJ databases">
        <title>draft genome sequence of fig (Ficus carica).</title>
        <authorList>
            <person name="Takahashi T."/>
            <person name="Nishimura K."/>
        </authorList>
    </citation>
    <scope>NUCLEOTIDE SEQUENCE</scope>
</reference>